<dbReference type="Proteomes" id="UP001081283">
    <property type="component" value="Unassembled WGS sequence"/>
</dbReference>
<comment type="caution">
    <text evidence="1">The sequence shown here is derived from an EMBL/GenBank/DDBJ whole genome shotgun (WGS) entry which is preliminary data.</text>
</comment>
<accession>A0ABT3YEX1</accession>
<evidence type="ECO:0000313" key="2">
    <source>
        <dbReference type="Proteomes" id="UP001081283"/>
    </source>
</evidence>
<keyword evidence="2" id="KW-1185">Reference proteome</keyword>
<dbReference type="Pfam" id="PF09550">
    <property type="entry name" value="Phage_TAC_6"/>
    <property type="match status" value="1"/>
</dbReference>
<organism evidence="1 2">
    <name type="scientific">Hoeflea ulvae</name>
    <dbReference type="NCBI Taxonomy" id="2983764"/>
    <lineage>
        <taxon>Bacteria</taxon>
        <taxon>Pseudomonadati</taxon>
        <taxon>Pseudomonadota</taxon>
        <taxon>Alphaproteobacteria</taxon>
        <taxon>Hyphomicrobiales</taxon>
        <taxon>Rhizobiaceae</taxon>
        <taxon>Hoeflea</taxon>
    </lineage>
</organism>
<sequence length="80" mass="8802">MTKPERAFFPWASVIRFGLSHLRLPPDAFWRLSLPELSALVAGTGAPQTATRRGLEALMAQFPDTRSSDTAFAKEPSDGR</sequence>
<evidence type="ECO:0000313" key="1">
    <source>
        <dbReference type="EMBL" id="MCY0094445.1"/>
    </source>
</evidence>
<dbReference type="InterPro" id="IPR011739">
    <property type="entry name" value="GTA_rcc01693"/>
</dbReference>
<dbReference type="NCBIfam" id="TIGR02216">
    <property type="entry name" value="phage_TIGR02216"/>
    <property type="match status" value="1"/>
</dbReference>
<gene>
    <name evidence="1" type="ORF">OEG82_10470</name>
</gene>
<reference evidence="1" key="1">
    <citation type="submission" date="2022-10" db="EMBL/GenBank/DDBJ databases">
        <title>Hoeflea sp. J2-29, isolated from marine algae.</title>
        <authorList>
            <person name="Kristyanto S."/>
            <person name="Kim J.M."/>
            <person name="Jeon C.O."/>
        </authorList>
    </citation>
    <scope>NUCLEOTIDE SEQUENCE</scope>
    <source>
        <strain evidence="1">J2-29</strain>
    </source>
</reference>
<proteinExistence type="predicted"/>
<name>A0ABT3YEX1_9HYPH</name>
<protein>
    <submittedName>
        <fullName evidence="1">Phage tail assembly chaperone</fullName>
    </submittedName>
</protein>
<dbReference type="EMBL" id="JAOVZQ010000001">
    <property type="protein sequence ID" value="MCY0094445.1"/>
    <property type="molecule type" value="Genomic_DNA"/>
</dbReference>
<dbReference type="RefSeq" id="WP_267612396.1">
    <property type="nucleotide sequence ID" value="NZ_JAOVZQ010000001.1"/>
</dbReference>
<dbReference type="InterPro" id="IPR019056">
    <property type="entry name" value="Phage_TAC_6"/>
</dbReference>